<evidence type="ECO:0000256" key="4">
    <source>
        <dbReference type="ARBA" id="ARBA00022801"/>
    </source>
</evidence>
<dbReference type="GO" id="GO:0003676">
    <property type="term" value="F:nucleic acid binding"/>
    <property type="evidence" value="ECO:0007669"/>
    <property type="project" value="InterPro"/>
</dbReference>
<dbReference type="SUPFAM" id="SSF53098">
    <property type="entry name" value="Ribonuclease H-like"/>
    <property type="match status" value="1"/>
</dbReference>
<evidence type="ECO:0000256" key="6">
    <source>
        <dbReference type="ARBA" id="ARBA00022908"/>
    </source>
</evidence>
<dbReference type="InterPro" id="IPR057670">
    <property type="entry name" value="SH3_retrovirus"/>
</dbReference>
<feature type="domain" description="Reverse transcriptase Ty1/copia-type" evidence="12">
    <location>
        <begin position="330"/>
        <end position="515"/>
    </location>
</feature>
<dbReference type="Gene3D" id="3.30.420.10">
    <property type="entry name" value="Ribonuclease H-like superfamily/Ribonuclease H"/>
    <property type="match status" value="1"/>
</dbReference>
<keyword evidence="7" id="KW-0695">RNA-directed DNA polymerase</keyword>
<evidence type="ECO:0000313" key="15">
    <source>
        <dbReference type="EMBL" id="KAJ8366115.1"/>
    </source>
</evidence>
<evidence type="ECO:0000256" key="9">
    <source>
        <dbReference type="ARBA" id="ARBA00023172"/>
    </source>
</evidence>
<evidence type="ECO:0000259" key="14">
    <source>
        <dbReference type="Pfam" id="PF25597"/>
    </source>
</evidence>
<dbReference type="Pfam" id="PF13976">
    <property type="entry name" value="gag_pre-integrs"/>
    <property type="match status" value="1"/>
</dbReference>
<reference evidence="15" key="1">
    <citation type="journal article" date="2023" name="Science">
        <title>Genome structures resolve the early diversification of teleost fishes.</title>
        <authorList>
            <person name="Parey E."/>
            <person name="Louis A."/>
            <person name="Montfort J."/>
            <person name="Bouchez O."/>
            <person name="Roques C."/>
            <person name="Iampietro C."/>
            <person name="Lluch J."/>
            <person name="Castinel A."/>
            <person name="Donnadieu C."/>
            <person name="Desvignes T."/>
            <person name="Floi Bucao C."/>
            <person name="Jouanno E."/>
            <person name="Wen M."/>
            <person name="Mejri S."/>
            <person name="Dirks R."/>
            <person name="Jansen H."/>
            <person name="Henkel C."/>
            <person name="Chen W.J."/>
            <person name="Zahm M."/>
            <person name="Cabau C."/>
            <person name="Klopp C."/>
            <person name="Thompson A.W."/>
            <person name="Robinson-Rechavi M."/>
            <person name="Braasch I."/>
            <person name="Lecointre G."/>
            <person name="Bobe J."/>
            <person name="Postlethwait J.H."/>
            <person name="Berthelot C."/>
            <person name="Roest Crollius H."/>
            <person name="Guiguen Y."/>
        </authorList>
    </citation>
    <scope>NUCLEOTIDE SEQUENCE</scope>
    <source>
        <strain evidence="15">WJC10195</strain>
    </source>
</reference>
<keyword evidence="10" id="KW-0511">Multifunctional enzyme</keyword>
<comment type="caution">
    <text evidence="15">The sequence shown here is derived from an EMBL/GenBank/DDBJ whole genome shotgun (WGS) entry which is preliminary data.</text>
</comment>
<dbReference type="InterPro" id="IPR043502">
    <property type="entry name" value="DNA/RNA_pol_sf"/>
</dbReference>
<evidence type="ECO:0000259" key="13">
    <source>
        <dbReference type="Pfam" id="PF13976"/>
    </source>
</evidence>
<protein>
    <recommendedName>
        <fullName evidence="17">Integrase catalytic domain-containing protein</fullName>
    </recommendedName>
</protein>
<keyword evidence="8" id="KW-0239">DNA-directed DNA polymerase</keyword>
<gene>
    <name evidence="15" type="ORF">SKAU_G00149460</name>
</gene>
<keyword evidence="9" id="KW-0233">DNA recombination</keyword>
<dbReference type="GO" id="GO:0015074">
    <property type="term" value="P:DNA integration"/>
    <property type="evidence" value="ECO:0007669"/>
    <property type="project" value="UniProtKB-KW"/>
</dbReference>
<keyword evidence="2" id="KW-0479">Metal-binding</keyword>
<dbReference type="InterPro" id="IPR025724">
    <property type="entry name" value="GAG-pre-integrase_dom"/>
</dbReference>
<evidence type="ECO:0008006" key="17">
    <source>
        <dbReference type="Google" id="ProtNLM"/>
    </source>
</evidence>
<evidence type="ECO:0000256" key="10">
    <source>
        <dbReference type="ARBA" id="ARBA00023268"/>
    </source>
</evidence>
<keyword evidence="16" id="KW-1185">Reference proteome</keyword>
<evidence type="ECO:0000256" key="8">
    <source>
        <dbReference type="ARBA" id="ARBA00022932"/>
    </source>
</evidence>
<dbReference type="PANTHER" id="PTHR42648:SF11">
    <property type="entry name" value="TRANSPOSON TY4-P GAG-POL POLYPROTEIN"/>
    <property type="match status" value="1"/>
</dbReference>
<feature type="domain" description="GAG-pre-integrase" evidence="13">
    <location>
        <begin position="28"/>
        <end position="92"/>
    </location>
</feature>
<dbReference type="GO" id="GO:0003887">
    <property type="term" value="F:DNA-directed DNA polymerase activity"/>
    <property type="evidence" value="ECO:0007669"/>
    <property type="project" value="UniProtKB-KW"/>
</dbReference>
<dbReference type="Pfam" id="PF25597">
    <property type="entry name" value="SH3_retrovirus"/>
    <property type="match status" value="1"/>
</dbReference>
<organism evidence="15 16">
    <name type="scientific">Synaphobranchus kaupii</name>
    <name type="common">Kaup's arrowtooth eel</name>
    <dbReference type="NCBI Taxonomy" id="118154"/>
    <lineage>
        <taxon>Eukaryota</taxon>
        <taxon>Metazoa</taxon>
        <taxon>Chordata</taxon>
        <taxon>Craniata</taxon>
        <taxon>Vertebrata</taxon>
        <taxon>Euteleostomi</taxon>
        <taxon>Actinopterygii</taxon>
        <taxon>Neopterygii</taxon>
        <taxon>Teleostei</taxon>
        <taxon>Anguilliformes</taxon>
        <taxon>Synaphobranchidae</taxon>
        <taxon>Synaphobranchus</taxon>
    </lineage>
</organism>
<accession>A0A9Q1FTU7</accession>
<dbReference type="GO" id="GO:0006310">
    <property type="term" value="P:DNA recombination"/>
    <property type="evidence" value="ECO:0007669"/>
    <property type="project" value="UniProtKB-KW"/>
</dbReference>
<keyword evidence="4" id="KW-0378">Hydrolase</keyword>
<dbReference type="EMBL" id="JAINUF010000004">
    <property type="protein sequence ID" value="KAJ8366115.1"/>
    <property type="molecule type" value="Genomic_DNA"/>
</dbReference>
<feature type="domain" description="Retroviral polymerase SH3-like" evidence="14">
    <location>
        <begin position="184"/>
        <end position="235"/>
    </location>
</feature>
<evidence type="ECO:0000256" key="3">
    <source>
        <dbReference type="ARBA" id="ARBA00022759"/>
    </source>
</evidence>
<evidence type="ECO:0000256" key="11">
    <source>
        <dbReference type="SAM" id="MobiDB-lite"/>
    </source>
</evidence>
<evidence type="ECO:0000256" key="5">
    <source>
        <dbReference type="ARBA" id="ARBA00022842"/>
    </source>
</evidence>
<dbReference type="GO" id="GO:0046872">
    <property type="term" value="F:metal ion binding"/>
    <property type="evidence" value="ECO:0007669"/>
    <property type="project" value="UniProtKB-KW"/>
</dbReference>
<feature type="compositionally biased region" description="Polar residues" evidence="11">
    <location>
        <begin position="577"/>
        <end position="592"/>
    </location>
</feature>
<dbReference type="InterPro" id="IPR039537">
    <property type="entry name" value="Retrotran_Ty1/copia-like"/>
</dbReference>
<sequence length="616" mass="70114">MVQFKKSRCYIRGKDGTLQGMGTQRSDGLYQLDVEGSSSVCHGASSASVAASLWHQRLGHTTKLKELKDLVNGVDFSAEKEVSFCEGCVEGKLSRKPYKPVGEIRSKRKLQLIHSDVCGPMQTESIGGAKYFVTFIDDYSRCCKVYFLKQKSEALSKFKEFEKTFSNECGQNVTRLRTDNGDIERRKLDKKAVKLRFMGYANNAKGYRLFDEEKRRILIHRDVIFNESDFDWKQEVEVTCSENEVTMNTDESGTPDDEVTVDEAARKGGRIRRAPRRYGYDEFADIVTVDHYANVCRVIEPITLKEAMMSPNAKEWQEAADLEYESLLENETWDLVDLPRDRKAIGSRWVFKVKHHSDGRVERYKCRLVAKGYLQLYGADYDETFSPVVRFSSIRTLLSFAIQNNLHVHQMDVVTAFLNGHLEEEIYMEQPEGYIKPGQEHLVCKLKKSIYGLKQSPRCWSKAFTEFMMEIGFKQSTSDPCEFVRSRQELEILAVYVDDLILITESFESMNELKMAQEALQDEGHGCRRAKHIFNLAPTTDSDEAGERLSNPGRVTGCGLSFFSSIRGVSEEAVPPCSSSGRTKTPSSTSLSHTTDRISFLRDCCYGDAIMLCDKH</sequence>
<evidence type="ECO:0000256" key="1">
    <source>
        <dbReference type="ARBA" id="ARBA00022722"/>
    </source>
</evidence>
<keyword evidence="3" id="KW-0255">Endonuclease</keyword>
<dbReference type="PANTHER" id="PTHR42648">
    <property type="entry name" value="TRANSPOSASE, PUTATIVE-RELATED"/>
    <property type="match status" value="1"/>
</dbReference>
<dbReference type="GO" id="GO:0016787">
    <property type="term" value="F:hydrolase activity"/>
    <property type="evidence" value="ECO:0007669"/>
    <property type="project" value="UniProtKB-KW"/>
</dbReference>
<dbReference type="InterPro" id="IPR036397">
    <property type="entry name" value="RNaseH_sf"/>
</dbReference>
<evidence type="ECO:0000313" key="16">
    <source>
        <dbReference type="Proteomes" id="UP001152622"/>
    </source>
</evidence>
<evidence type="ECO:0000256" key="2">
    <source>
        <dbReference type="ARBA" id="ARBA00022723"/>
    </source>
</evidence>
<evidence type="ECO:0000256" key="7">
    <source>
        <dbReference type="ARBA" id="ARBA00022918"/>
    </source>
</evidence>
<dbReference type="Pfam" id="PF07727">
    <property type="entry name" value="RVT_2"/>
    <property type="match status" value="1"/>
</dbReference>
<proteinExistence type="predicted"/>
<keyword evidence="5" id="KW-0460">Magnesium</keyword>
<dbReference type="GO" id="GO:0003964">
    <property type="term" value="F:RNA-directed DNA polymerase activity"/>
    <property type="evidence" value="ECO:0007669"/>
    <property type="project" value="UniProtKB-KW"/>
</dbReference>
<evidence type="ECO:0000259" key="12">
    <source>
        <dbReference type="Pfam" id="PF07727"/>
    </source>
</evidence>
<keyword evidence="8" id="KW-0548">Nucleotidyltransferase</keyword>
<keyword evidence="6" id="KW-0229">DNA integration</keyword>
<feature type="region of interest" description="Disordered" evidence="11">
    <location>
        <begin position="572"/>
        <end position="592"/>
    </location>
</feature>
<dbReference type="GO" id="GO:0004519">
    <property type="term" value="F:endonuclease activity"/>
    <property type="evidence" value="ECO:0007669"/>
    <property type="project" value="UniProtKB-KW"/>
</dbReference>
<dbReference type="InterPro" id="IPR013103">
    <property type="entry name" value="RVT_2"/>
</dbReference>
<name>A0A9Q1FTU7_SYNKA</name>
<keyword evidence="8" id="KW-0808">Transferase</keyword>
<dbReference type="InterPro" id="IPR012337">
    <property type="entry name" value="RNaseH-like_sf"/>
</dbReference>
<keyword evidence="1" id="KW-0540">Nuclease</keyword>
<dbReference type="SUPFAM" id="SSF56672">
    <property type="entry name" value="DNA/RNA polymerases"/>
    <property type="match status" value="1"/>
</dbReference>
<dbReference type="Proteomes" id="UP001152622">
    <property type="component" value="Chromosome 4"/>
</dbReference>
<dbReference type="AlphaFoldDB" id="A0A9Q1FTU7"/>
<dbReference type="OrthoDB" id="10058978at2759"/>